<evidence type="ECO:0000256" key="3">
    <source>
        <dbReference type="ARBA" id="ARBA00023163"/>
    </source>
</evidence>
<dbReference type="GO" id="GO:0043200">
    <property type="term" value="P:response to amino acid"/>
    <property type="evidence" value="ECO:0007669"/>
    <property type="project" value="TreeGrafter"/>
</dbReference>
<dbReference type="EMBL" id="JAHHHD010000048">
    <property type="protein sequence ID" value="MBW4661890.1"/>
    <property type="molecule type" value="Genomic_DNA"/>
</dbReference>
<feature type="domain" description="HTH asnC-type" evidence="4">
    <location>
        <begin position="13"/>
        <end position="73"/>
    </location>
</feature>
<dbReference type="PANTHER" id="PTHR30154:SF34">
    <property type="entry name" value="TRANSCRIPTIONAL REGULATOR AZLB"/>
    <property type="match status" value="1"/>
</dbReference>
<reference evidence="5" key="2">
    <citation type="journal article" date="2022" name="Microbiol. Resour. Announc.">
        <title>Metagenome Sequencing to Explore Phylogenomics of Terrestrial Cyanobacteria.</title>
        <authorList>
            <person name="Ward R.D."/>
            <person name="Stajich J.E."/>
            <person name="Johansen J.R."/>
            <person name="Huntemann M."/>
            <person name="Clum A."/>
            <person name="Foster B."/>
            <person name="Foster B."/>
            <person name="Roux S."/>
            <person name="Palaniappan K."/>
            <person name="Varghese N."/>
            <person name="Mukherjee S."/>
            <person name="Reddy T.B.K."/>
            <person name="Daum C."/>
            <person name="Copeland A."/>
            <person name="Chen I.A."/>
            <person name="Ivanova N.N."/>
            <person name="Kyrpides N.C."/>
            <person name="Shapiro N."/>
            <person name="Eloe-Fadrosh E.A."/>
            <person name="Pietrasiak N."/>
        </authorList>
    </citation>
    <scope>NUCLEOTIDE SEQUENCE</scope>
    <source>
        <strain evidence="5">UHER 2000/2452</strain>
    </source>
</reference>
<evidence type="ECO:0000256" key="1">
    <source>
        <dbReference type="ARBA" id="ARBA00023015"/>
    </source>
</evidence>
<dbReference type="InterPro" id="IPR019888">
    <property type="entry name" value="Tscrpt_reg_AsnC-like"/>
</dbReference>
<dbReference type="SMART" id="SM00344">
    <property type="entry name" value="HTH_ASNC"/>
    <property type="match status" value="1"/>
</dbReference>
<dbReference type="PROSITE" id="PS50956">
    <property type="entry name" value="HTH_ASNC_2"/>
    <property type="match status" value="1"/>
</dbReference>
<evidence type="ECO:0000313" key="5">
    <source>
        <dbReference type="EMBL" id="MBW4661890.1"/>
    </source>
</evidence>
<organism evidence="5 6">
    <name type="scientific">Drouetiella hepatica Uher 2000/2452</name>
    <dbReference type="NCBI Taxonomy" id="904376"/>
    <lineage>
        <taxon>Bacteria</taxon>
        <taxon>Bacillati</taxon>
        <taxon>Cyanobacteriota</taxon>
        <taxon>Cyanophyceae</taxon>
        <taxon>Oculatellales</taxon>
        <taxon>Oculatellaceae</taxon>
        <taxon>Drouetiella</taxon>
    </lineage>
</organism>
<dbReference type="PANTHER" id="PTHR30154">
    <property type="entry name" value="LEUCINE-RESPONSIVE REGULATORY PROTEIN"/>
    <property type="match status" value="1"/>
</dbReference>
<dbReference type="Proteomes" id="UP000757435">
    <property type="component" value="Unassembled WGS sequence"/>
</dbReference>
<dbReference type="Gene3D" id="1.10.10.10">
    <property type="entry name" value="Winged helix-like DNA-binding domain superfamily/Winged helix DNA-binding domain"/>
    <property type="match status" value="1"/>
</dbReference>
<dbReference type="InterPro" id="IPR019887">
    <property type="entry name" value="Tscrpt_reg_AsnC/Lrp_C"/>
</dbReference>
<keyword evidence="1" id="KW-0805">Transcription regulation</keyword>
<comment type="caution">
    <text evidence="5">The sequence shown here is derived from an EMBL/GenBank/DDBJ whole genome shotgun (WGS) entry which is preliminary data.</text>
</comment>
<dbReference type="SUPFAM" id="SSF46785">
    <property type="entry name" value="Winged helix' DNA-binding domain"/>
    <property type="match status" value="1"/>
</dbReference>
<gene>
    <name evidence="5" type="ORF">KME15_24755</name>
</gene>
<dbReference type="Pfam" id="PF01037">
    <property type="entry name" value="AsnC_trans_reg"/>
    <property type="match status" value="1"/>
</dbReference>
<keyword evidence="2" id="KW-0238">DNA-binding</keyword>
<dbReference type="GO" id="GO:0043565">
    <property type="term" value="F:sequence-specific DNA binding"/>
    <property type="evidence" value="ECO:0007669"/>
    <property type="project" value="InterPro"/>
</dbReference>
<keyword evidence="3" id="KW-0804">Transcription</keyword>
<dbReference type="SUPFAM" id="SSF54909">
    <property type="entry name" value="Dimeric alpha+beta barrel"/>
    <property type="match status" value="1"/>
</dbReference>
<dbReference type="InterPro" id="IPR036390">
    <property type="entry name" value="WH_DNA-bd_sf"/>
</dbReference>
<dbReference type="InterPro" id="IPR036388">
    <property type="entry name" value="WH-like_DNA-bd_sf"/>
</dbReference>
<dbReference type="InterPro" id="IPR011008">
    <property type="entry name" value="Dimeric_a/b-barrel"/>
</dbReference>
<dbReference type="Pfam" id="PF13404">
    <property type="entry name" value="HTH_AsnC-type"/>
    <property type="match status" value="1"/>
</dbReference>
<dbReference type="InterPro" id="IPR000485">
    <property type="entry name" value="AsnC-type_HTH_dom"/>
</dbReference>
<evidence type="ECO:0000259" key="4">
    <source>
        <dbReference type="PROSITE" id="PS50956"/>
    </source>
</evidence>
<name>A0A951QHF1_9CYAN</name>
<protein>
    <submittedName>
        <fullName evidence="5">AsnC family transcriptional regulator</fullName>
    </submittedName>
</protein>
<dbReference type="Gene3D" id="3.30.70.920">
    <property type="match status" value="1"/>
</dbReference>
<accession>A0A951QHF1</accession>
<dbReference type="PRINTS" id="PR00033">
    <property type="entry name" value="HTHASNC"/>
</dbReference>
<dbReference type="AlphaFoldDB" id="A0A951QHF1"/>
<evidence type="ECO:0000313" key="6">
    <source>
        <dbReference type="Proteomes" id="UP000757435"/>
    </source>
</evidence>
<reference evidence="5" key="1">
    <citation type="submission" date="2021-05" db="EMBL/GenBank/DDBJ databases">
        <authorList>
            <person name="Pietrasiak N."/>
            <person name="Ward R."/>
            <person name="Stajich J.E."/>
            <person name="Kurbessoian T."/>
        </authorList>
    </citation>
    <scope>NUCLEOTIDE SEQUENCE</scope>
    <source>
        <strain evidence="5">UHER 2000/2452</strain>
    </source>
</reference>
<evidence type="ECO:0000256" key="2">
    <source>
        <dbReference type="ARBA" id="ARBA00023125"/>
    </source>
</evidence>
<proteinExistence type="predicted"/>
<dbReference type="GO" id="GO:0005829">
    <property type="term" value="C:cytosol"/>
    <property type="evidence" value="ECO:0007669"/>
    <property type="project" value="TreeGrafter"/>
</dbReference>
<sequence length="160" mass="18083">MQPESTPNAIAVLDEIDQDIINLLRTDGRISFTEVGKRLDIPEATARYRVQRLLQSGIVQVIAWPNPEKLGTPHVVIVSLIVENSQIDSIARALEQMVEVRFVAITAGHYDIIADVFFGNYTEVTAFFEKMKRIPGIIQHDSHFILKLLKAEYKYTLSST</sequence>